<dbReference type="EMBL" id="LR593886">
    <property type="protein sequence ID" value="VTR91917.1"/>
    <property type="molecule type" value="Genomic_DNA"/>
</dbReference>
<keyword evidence="4" id="KW-1185">Reference proteome</keyword>
<feature type="compositionally biased region" description="Low complexity" evidence="1">
    <location>
        <begin position="212"/>
        <end position="228"/>
    </location>
</feature>
<dbReference type="RefSeq" id="WP_162666852.1">
    <property type="nucleotide sequence ID" value="NZ_LR593886.1"/>
</dbReference>
<accession>A0A6P2CTM6</accession>
<evidence type="ECO:0000256" key="1">
    <source>
        <dbReference type="SAM" id="MobiDB-lite"/>
    </source>
</evidence>
<proteinExistence type="predicted"/>
<evidence type="ECO:0000313" key="4">
    <source>
        <dbReference type="Proteomes" id="UP000464178"/>
    </source>
</evidence>
<sequence length="303" mass="30349">MFTHLLSSTTLRTLAGFTCVAGTVGVGTLFAVDPLPPGAPVSSPVPLVAPAAKPVSISDVALARAALAAFDADPVLKDAHVFVSVVDRGAVIGGPVTSESVKKRAEAVVRAIPGIESVKNTCFIEADPDPLMRAVADRMKPGTKPTSSSTPLPGVSIPPAAPEGYIPPVPPPQPTDLVASVQKTVVAQHPTSLGPPVVGLLGAPVAPHTVAKVPPTTAPSAPSTAPGALTGSAGAKPSDVLTAVAAIRATDARFAKLTAELKPDGGLFVSGSAAQITDVVDFVAEARKVSGVVRVAVDPKLVK</sequence>
<dbReference type="Pfam" id="PF04972">
    <property type="entry name" value="BON"/>
    <property type="match status" value="1"/>
</dbReference>
<dbReference type="AlphaFoldDB" id="A0A6P2CTM6"/>
<feature type="region of interest" description="Disordered" evidence="1">
    <location>
        <begin position="212"/>
        <end position="235"/>
    </location>
</feature>
<name>A0A6P2CTM6_9BACT</name>
<dbReference type="PROSITE" id="PS50914">
    <property type="entry name" value="BON"/>
    <property type="match status" value="1"/>
</dbReference>
<dbReference type="KEGG" id="gms:SOIL9_57970"/>
<organism evidence="3 4">
    <name type="scientific">Gemmata massiliana</name>
    <dbReference type="NCBI Taxonomy" id="1210884"/>
    <lineage>
        <taxon>Bacteria</taxon>
        <taxon>Pseudomonadati</taxon>
        <taxon>Planctomycetota</taxon>
        <taxon>Planctomycetia</taxon>
        <taxon>Gemmatales</taxon>
        <taxon>Gemmataceae</taxon>
        <taxon>Gemmata</taxon>
    </lineage>
</organism>
<dbReference type="Proteomes" id="UP000464178">
    <property type="component" value="Chromosome"/>
</dbReference>
<reference evidence="3 4" key="1">
    <citation type="submission" date="2019-05" db="EMBL/GenBank/DDBJ databases">
        <authorList>
            <consortium name="Science for Life Laboratories"/>
        </authorList>
    </citation>
    <scope>NUCLEOTIDE SEQUENCE [LARGE SCALE GENOMIC DNA]</scope>
    <source>
        <strain evidence="3">Soil9</strain>
    </source>
</reference>
<evidence type="ECO:0000313" key="3">
    <source>
        <dbReference type="EMBL" id="VTR91917.1"/>
    </source>
</evidence>
<gene>
    <name evidence="3" type="ORF">SOIL9_57970</name>
</gene>
<protein>
    <submittedName>
        <fullName evidence="3">: BON</fullName>
    </submittedName>
</protein>
<evidence type="ECO:0000259" key="2">
    <source>
        <dbReference type="PROSITE" id="PS50914"/>
    </source>
</evidence>
<feature type="domain" description="BON" evidence="2">
    <location>
        <begin position="58"/>
        <end position="126"/>
    </location>
</feature>
<dbReference type="InterPro" id="IPR007055">
    <property type="entry name" value="BON_dom"/>
</dbReference>